<dbReference type="EMBL" id="LNIX01000001">
    <property type="protein sequence ID" value="OXA63797.1"/>
    <property type="molecule type" value="Genomic_DNA"/>
</dbReference>
<accession>A0A226F2X7</accession>
<keyword evidence="4" id="KW-1185">Reference proteome</keyword>
<dbReference type="SMART" id="SM00408">
    <property type="entry name" value="IGc2"/>
    <property type="match status" value="1"/>
</dbReference>
<dbReference type="InterPro" id="IPR037448">
    <property type="entry name" value="Zig-8"/>
</dbReference>
<dbReference type="PROSITE" id="PS50835">
    <property type="entry name" value="IG_LIKE"/>
    <property type="match status" value="1"/>
</dbReference>
<feature type="region of interest" description="Disordered" evidence="1">
    <location>
        <begin position="323"/>
        <end position="350"/>
    </location>
</feature>
<dbReference type="SUPFAM" id="SSF48726">
    <property type="entry name" value="Immunoglobulin"/>
    <property type="match status" value="1"/>
</dbReference>
<feature type="compositionally biased region" description="Basic and acidic residues" evidence="1">
    <location>
        <begin position="323"/>
        <end position="344"/>
    </location>
</feature>
<dbReference type="InterPro" id="IPR003599">
    <property type="entry name" value="Ig_sub"/>
</dbReference>
<dbReference type="InterPro" id="IPR013783">
    <property type="entry name" value="Ig-like_fold"/>
</dbReference>
<evidence type="ECO:0000313" key="3">
    <source>
        <dbReference type="EMBL" id="OXA63797.1"/>
    </source>
</evidence>
<organism evidence="3 4">
    <name type="scientific">Folsomia candida</name>
    <name type="common">Springtail</name>
    <dbReference type="NCBI Taxonomy" id="158441"/>
    <lineage>
        <taxon>Eukaryota</taxon>
        <taxon>Metazoa</taxon>
        <taxon>Ecdysozoa</taxon>
        <taxon>Arthropoda</taxon>
        <taxon>Hexapoda</taxon>
        <taxon>Collembola</taxon>
        <taxon>Entomobryomorpha</taxon>
        <taxon>Isotomoidea</taxon>
        <taxon>Isotomidae</taxon>
        <taxon>Proisotominae</taxon>
        <taxon>Folsomia</taxon>
    </lineage>
</organism>
<dbReference type="GO" id="GO:0050808">
    <property type="term" value="P:synapse organization"/>
    <property type="evidence" value="ECO:0007669"/>
    <property type="project" value="TreeGrafter"/>
</dbReference>
<dbReference type="Pfam" id="PF13927">
    <property type="entry name" value="Ig_3"/>
    <property type="match status" value="1"/>
</dbReference>
<reference evidence="3 4" key="1">
    <citation type="submission" date="2015-12" db="EMBL/GenBank/DDBJ databases">
        <title>The genome of Folsomia candida.</title>
        <authorList>
            <person name="Faddeeva A."/>
            <person name="Derks M.F."/>
            <person name="Anvar Y."/>
            <person name="Smit S."/>
            <person name="Van Straalen N."/>
            <person name="Roelofs D."/>
        </authorList>
    </citation>
    <scope>NUCLEOTIDE SEQUENCE [LARGE SCALE GENOMIC DNA]</scope>
    <source>
        <strain evidence="3 4">VU population</strain>
        <tissue evidence="3">Whole body</tissue>
    </source>
</reference>
<proteinExistence type="predicted"/>
<dbReference type="OrthoDB" id="5359219at2759"/>
<dbReference type="InterPro" id="IPR007110">
    <property type="entry name" value="Ig-like_dom"/>
</dbReference>
<dbReference type="AlphaFoldDB" id="A0A226F2X7"/>
<dbReference type="InterPro" id="IPR036179">
    <property type="entry name" value="Ig-like_dom_sf"/>
</dbReference>
<protein>
    <submittedName>
        <fullName evidence="3">Neuronal growth regulator 1</fullName>
    </submittedName>
</protein>
<dbReference type="STRING" id="158441.A0A226F2X7"/>
<evidence type="ECO:0000256" key="1">
    <source>
        <dbReference type="SAM" id="MobiDB-lite"/>
    </source>
</evidence>
<dbReference type="Gene3D" id="2.60.40.10">
    <property type="entry name" value="Immunoglobulins"/>
    <property type="match status" value="2"/>
</dbReference>
<feature type="domain" description="Ig-like" evidence="2">
    <location>
        <begin position="107"/>
        <end position="207"/>
    </location>
</feature>
<name>A0A226F2X7_FOLCA</name>
<dbReference type="CDD" id="cd00096">
    <property type="entry name" value="Ig"/>
    <property type="match status" value="1"/>
</dbReference>
<dbReference type="PANTHER" id="PTHR23279:SF37">
    <property type="entry name" value="DEFECTIVE PROBOSCIS EXTENSION RESPONSE 13, ISOFORM B"/>
    <property type="match status" value="1"/>
</dbReference>
<dbReference type="Proteomes" id="UP000198287">
    <property type="component" value="Unassembled WGS sequence"/>
</dbReference>
<dbReference type="GO" id="GO:0032589">
    <property type="term" value="C:neuron projection membrane"/>
    <property type="evidence" value="ECO:0007669"/>
    <property type="project" value="TreeGrafter"/>
</dbReference>
<evidence type="ECO:0000313" key="4">
    <source>
        <dbReference type="Proteomes" id="UP000198287"/>
    </source>
</evidence>
<dbReference type="PANTHER" id="PTHR23279">
    <property type="entry name" value="DEFECTIVE PROBOSCIS EXTENSION RESPONSE DPR -RELATED"/>
    <property type="match status" value="1"/>
</dbReference>
<sequence length="435" mass="49078">MHIWTSAHQPIIRTQVNKHCRVTSPAAPNKYLVNERRSEEWESQGESGGDLVPCRRSGDRAALGENDEITNDLTLSFIYFQDVSLLIKFVQLRDEGVYICLVGTHPPSSVFVTLKVQEVRAEIVGGPEKIYKAGSTVELKCDLIDSTEEPEYFWWYQGLQMINYDRSRHINVTHYKSSSVLILYNVQKQQQGNYSCVPSNAHPASIFVHIINGENPAAMQHGSHSTSCVPCPPLWFLSFLLSLALQAFYFRFMSNHVDRSERGHERRALCTITSESSPSSLENEVSSHTRDSQEFSDHCYHHQQPFHHNHHCHHLYLSWEKPGDRDTSSTHQISKNDHNHRPPVQDDPALTTHYECGESEKRCSVLCTCPPATAPLNINMVCAVHCNQKSGTRSSVPSDSNFALCCRSEGRQGAPFQRVTAHSSGLTVVKQGPRN</sequence>
<gene>
    <name evidence="3" type="ORF">Fcan01_02527</name>
</gene>
<dbReference type="SMART" id="SM00409">
    <property type="entry name" value="IG"/>
    <property type="match status" value="2"/>
</dbReference>
<comment type="caution">
    <text evidence="3">The sequence shown here is derived from an EMBL/GenBank/DDBJ whole genome shotgun (WGS) entry which is preliminary data.</text>
</comment>
<dbReference type="InterPro" id="IPR003598">
    <property type="entry name" value="Ig_sub2"/>
</dbReference>
<evidence type="ECO:0000259" key="2">
    <source>
        <dbReference type="PROSITE" id="PS50835"/>
    </source>
</evidence>